<dbReference type="Gene3D" id="3.40.1490.10">
    <property type="entry name" value="Bit1"/>
    <property type="match status" value="1"/>
</dbReference>
<organism evidence="1 2">
    <name type="scientific">Cellulomonas flavigena (strain ATCC 482 / DSM 20109 / BCRC 11376 / JCM 18109 / NBRC 3775 / NCIMB 8073 / NRS 134)</name>
    <dbReference type="NCBI Taxonomy" id="446466"/>
    <lineage>
        <taxon>Bacteria</taxon>
        <taxon>Bacillati</taxon>
        <taxon>Actinomycetota</taxon>
        <taxon>Actinomycetes</taxon>
        <taxon>Micrococcales</taxon>
        <taxon>Cellulomonadaceae</taxon>
        <taxon>Cellulomonas</taxon>
    </lineage>
</organism>
<dbReference type="eggNOG" id="COG1990">
    <property type="taxonomic scope" value="Bacteria"/>
</dbReference>
<sequence length="243" mass="25219">MHAPDPATVEPEPPQADVAAAGHVDPPGEAPWAMQLVVHVDRAAPPSRTAVCAAAARAVVALLHDPRAAGGWEPAITRWTDGRIRKHVRRATRPAAWERASVLPGVTVEHDGARVRALVPCATDDVPRDVARLQLTGTELPDPDPVPHADPVPDGSLVVSLAPVPLMPAGKAAAAVGHAAQLAASAMPDARRVRWAADGFPVVVEQPPAGRWTELTATAPVRVVDAGLTVVAPGTTTAVARWA</sequence>
<reference evidence="1 2" key="1">
    <citation type="journal article" date="2010" name="Stand. Genomic Sci.">
        <title>Complete genome sequence of Cellulomonas flavigena type strain (134).</title>
        <authorList>
            <person name="Abt B."/>
            <person name="Foster B."/>
            <person name="Lapidus A."/>
            <person name="Clum A."/>
            <person name="Sun H."/>
            <person name="Pukall R."/>
            <person name="Lucas S."/>
            <person name="Glavina Del Rio T."/>
            <person name="Nolan M."/>
            <person name="Tice H."/>
            <person name="Cheng J.F."/>
            <person name="Pitluck S."/>
            <person name="Liolios K."/>
            <person name="Ivanova N."/>
            <person name="Mavromatis K."/>
            <person name="Ovchinnikova G."/>
            <person name="Pati A."/>
            <person name="Goodwin L."/>
            <person name="Chen A."/>
            <person name="Palaniappan K."/>
            <person name="Land M."/>
            <person name="Hauser L."/>
            <person name="Chang Y.J."/>
            <person name="Jeffries C.D."/>
            <person name="Rohde M."/>
            <person name="Goker M."/>
            <person name="Woyke T."/>
            <person name="Bristow J."/>
            <person name="Eisen J.A."/>
            <person name="Markowitz V."/>
            <person name="Hugenholtz P."/>
            <person name="Kyrpides N.C."/>
            <person name="Klenk H.P."/>
        </authorList>
    </citation>
    <scope>NUCLEOTIDE SEQUENCE [LARGE SCALE GENOMIC DNA]</scope>
    <source>
        <strain evidence="2">ATCC 482 / DSM 20109 / BCRC 11376 / JCM 18109 / NBRC 3775 / NCIMB 8073 / NRS 134</strain>
    </source>
</reference>
<dbReference type="HOGENOM" id="CLU_090594_0_0_11"/>
<dbReference type="Proteomes" id="UP000000849">
    <property type="component" value="Chromosome"/>
</dbReference>
<dbReference type="KEGG" id="cfl:Cfla_2875"/>
<dbReference type="STRING" id="446466.Cfla_2875"/>
<dbReference type="EMBL" id="CP001964">
    <property type="protein sequence ID" value="ADG75759.1"/>
    <property type="molecule type" value="Genomic_DNA"/>
</dbReference>
<dbReference type="RefSeq" id="WP_013118090.1">
    <property type="nucleotide sequence ID" value="NC_014151.1"/>
</dbReference>
<gene>
    <name evidence="1" type="ordered locus">Cfla_2875</name>
</gene>
<evidence type="ECO:0000313" key="2">
    <source>
        <dbReference type="Proteomes" id="UP000000849"/>
    </source>
</evidence>
<dbReference type="OrthoDB" id="5184773at2"/>
<keyword evidence="2" id="KW-1185">Reference proteome</keyword>
<accession>D5UK98</accession>
<protein>
    <submittedName>
        <fullName evidence="1">Uncharacterized protein</fullName>
    </submittedName>
</protein>
<dbReference type="SUPFAM" id="SSF102462">
    <property type="entry name" value="Peptidyl-tRNA hydrolase II"/>
    <property type="match status" value="1"/>
</dbReference>
<dbReference type="AlphaFoldDB" id="D5UK98"/>
<proteinExistence type="predicted"/>
<dbReference type="InterPro" id="IPR023476">
    <property type="entry name" value="Pep_tRNA_hydro_II_dom_sf"/>
</dbReference>
<evidence type="ECO:0000313" key="1">
    <source>
        <dbReference type="EMBL" id="ADG75759.1"/>
    </source>
</evidence>
<name>D5UK98_CELFN</name>